<sequence>MEPPKPQMVQIIENRSRVTGIVQDIQEQTELPDFVRLTVQVATVQPVTGFADLLSRQSPATAEVLARRSSLPAGLSGKRVEMTVRMAPMAKLFLQDDSIRFLDAPAR</sequence>
<dbReference type="KEGG" id="hyj:FHG12_14165"/>
<protein>
    <submittedName>
        <fullName evidence="1">Uncharacterized protein</fullName>
    </submittedName>
</protein>
<reference evidence="1 2" key="1">
    <citation type="submission" date="2019-06" db="EMBL/GenBank/DDBJ databases">
        <authorList>
            <person name="Srinivasan S."/>
        </authorList>
    </citation>
    <scope>NUCLEOTIDE SEQUENCE [LARGE SCALE GENOMIC DNA]</scope>
    <source>
        <strain evidence="1 2">17J68-5</strain>
    </source>
</reference>
<organism evidence="1 2">
    <name type="scientific">Hymenobacter jejuensis</name>
    <dbReference type="NCBI Taxonomy" id="2502781"/>
    <lineage>
        <taxon>Bacteria</taxon>
        <taxon>Pseudomonadati</taxon>
        <taxon>Bacteroidota</taxon>
        <taxon>Cytophagia</taxon>
        <taxon>Cytophagales</taxon>
        <taxon>Hymenobacteraceae</taxon>
        <taxon>Hymenobacter</taxon>
    </lineage>
</organism>
<dbReference type="EMBL" id="CP040896">
    <property type="protein sequence ID" value="QDA61175.1"/>
    <property type="molecule type" value="Genomic_DNA"/>
</dbReference>
<dbReference type="RefSeq" id="WP_139516349.1">
    <property type="nucleotide sequence ID" value="NZ_CP040896.1"/>
</dbReference>
<proteinExistence type="predicted"/>
<evidence type="ECO:0000313" key="1">
    <source>
        <dbReference type="EMBL" id="QDA61175.1"/>
    </source>
</evidence>
<evidence type="ECO:0000313" key="2">
    <source>
        <dbReference type="Proteomes" id="UP000305398"/>
    </source>
</evidence>
<keyword evidence="2" id="KW-1185">Reference proteome</keyword>
<gene>
    <name evidence="1" type="ORF">FHG12_14165</name>
</gene>
<dbReference type="Proteomes" id="UP000305398">
    <property type="component" value="Chromosome"/>
</dbReference>
<accession>A0A5B8A3G6</accession>
<name>A0A5B8A3G6_9BACT</name>
<dbReference type="AlphaFoldDB" id="A0A5B8A3G6"/>